<dbReference type="RefSeq" id="WP_191253029.1">
    <property type="nucleotide sequence ID" value="NZ_BNCI01000002.1"/>
</dbReference>
<name>A0A919AWR3_9PROT</name>
<dbReference type="GO" id="GO:0030694">
    <property type="term" value="C:bacterial-type flagellum basal body, rod"/>
    <property type="evidence" value="ECO:0007669"/>
    <property type="project" value="InterPro"/>
</dbReference>
<evidence type="ECO:0000256" key="6">
    <source>
        <dbReference type="PIRNR" id="PIRNR002889"/>
    </source>
</evidence>
<reference evidence="8" key="1">
    <citation type="journal article" date="2014" name="Int. J. Syst. Evol. Microbiol.">
        <title>Complete genome sequence of Corynebacterium casei LMG S-19264T (=DSM 44701T), isolated from a smear-ripened cheese.</title>
        <authorList>
            <consortium name="US DOE Joint Genome Institute (JGI-PGF)"/>
            <person name="Walter F."/>
            <person name="Albersmeier A."/>
            <person name="Kalinowski J."/>
            <person name="Ruckert C."/>
        </authorList>
    </citation>
    <scope>NUCLEOTIDE SEQUENCE</scope>
    <source>
        <strain evidence="8">KCTC 42590</strain>
    </source>
</reference>
<comment type="subcellular location">
    <subcellularLocation>
        <location evidence="1 6">Bacterial flagellum basal body</location>
    </subcellularLocation>
</comment>
<dbReference type="InterPro" id="IPR006300">
    <property type="entry name" value="FlgB"/>
</dbReference>
<comment type="similarity">
    <text evidence="2 6">Belongs to the flagella basal body rod proteins family.</text>
</comment>
<evidence type="ECO:0000256" key="3">
    <source>
        <dbReference type="ARBA" id="ARBA00014376"/>
    </source>
</evidence>
<evidence type="ECO:0000256" key="5">
    <source>
        <dbReference type="ARBA" id="ARBA00024934"/>
    </source>
</evidence>
<keyword evidence="8" id="KW-0282">Flagellum</keyword>
<evidence type="ECO:0000259" key="7">
    <source>
        <dbReference type="Pfam" id="PF00460"/>
    </source>
</evidence>
<evidence type="ECO:0000313" key="9">
    <source>
        <dbReference type="Proteomes" id="UP000630923"/>
    </source>
</evidence>
<reference evidence="8" key="2">
    <citation type="submission" date="2020-09" db="EMBL/GenBank/DDBJ databases">
        <authorList>
            <person name="Sun Q."/>
            <person name="Kim S."/>
        </authorList>
    </citation>
    <scope>NUCLEOTIDE SEQUENCE</scope>
    <source>
        <strain evidence="8">KCTC 42590</strain>
    </source>
</reference>
<keyword evidence="8" id="KW-0966">Cell projection</keyword>
<proteinExistence type="inferred from homology"/>
<evidence type="ECO:0000256" key="2">
    <source>
        <dbReference type="ARBA" id="ARBA00009677"/>
    </source>
</evidence>
<keyword evidence="9" id="KW-1185">Reference proteome</keyword>
<comment type="function">
    <text evidence="5 6">Structural component of flagellum, the bacterial motility apparatus. Part of the rod structure of flagellar basal body.</text>
</comment>
<dbReference type="PIRSF" id="PIRSF002889">
    <property type="entry name" value="Rod_FlgB"/>
    <property type="match status" value="1"/>
</dbReference>
<dbReference type="Pfam" id="PF00460">
    <property type="entry name" value="Flg_bb_rod"/>
    <property type="match status" value="1"/>
</dbReference>
<gene>
    <name evidence="8" type="primary">flgB</name>
    <name evidence="8" type="ORF">GCM10017044_22620</name>
</gene>
<comment type="caution">
    <text evidence="8">The sequence shown here is derived from an EMBL/GenBank/DDBJ whole genome shotgun (WGS) entry which is preliminary data.</text>
</comment>
<dbReference type="GO" id="GO:0071973">
    <property type="term" value="P:bacterial-type flagellum-dependent cell motility"/>
    <property type="evidence" value="ECO:0007669"/>
    <property type="project" value="InterPro"/>
</dbReference>
<dbReference type="EMBL" id="BNCI01000002">
    <property type="protein sequence ID" value="GHF27054.1"/>
    <property type="molecule type" value="Genomic_DNA"/>
</dbReference>
<sequence length="144" mass="15765">MDLNSIPLMSALKQRMSYLSKNQALISQNVANADTPGYHAQEAEKQDFSSLIQSLEGKSRRASGVKPFVMKATHPAHLGAQQGQQELSTRDVAEYEENKDGNAVVLENEMIKLADNQMQYGLAVNLYKKNLGLMKIAIGKGGQA</sequence>
<keyword evidence="8" id="KW-0969">Cilium</keyword>
<evidence type="ECO:0000313" key="8">
    <source>
        <dbReference type="EMBL" id="GHF27054.1"/>
    </source>
</evidence>
<accession>A0A919AWR3</accession>
<comment type="subunit">
    <text evidence="6">The basal body constitutes a major portion of the flagellar organelle and consists of a number of rings mounted on a central rod.</text>
</comment>
<dbReference type="AlphaFoldDB" id="A0A919AWR3"/>
<organism evidence="8 9">
    <name type="scientific">Kordiimonas sediminis</name>
    <dbReference type="NCBI Taxonomy" id="1735581"/>
    <lineage>
        <taxon>Bacteria</taxon>
        <taxon>Pseudomonadati</taxon>
        <taxon>Pseudomonadota</taxon>
        <taxon>Alphaproteobacteria</taxon>
        <taxon>Kordiimonadales</taxon>
        <taxon>Kordiimonadaceae</taxon>
        <taxon>Kordiimonas</taxon>
    </lineage>
</organism>
<keyword evidence="4 6" id="KW-0975">Bacterial flagellum</keyword>
<feature type="domain" description="Flagellar basal body rod protein N-terminal" evidence="7">
    <location>
        <begin position="15"/>
        <end position="38"/>
    </location>
</feature>
<evidence type="ECO:0000256" key="1">
    <source>
        <dbReference type="ARBA" id="ARBA00004117"/>
    </source>
</evidence>
<dbReference type="InterPro" id="IPR001444">
    <property type="entry name" value="Flag_bb_rod_N"/>
</dbReference>
<dbReference type="Proteomes" id="UP000630923">
    <property type="component" value="Unassembled WGS sequence"/>
</dbReference>
<protein>
    <recommendedName>
        <fullName evidence="3 6">Flagellar basal body rod protein FlgB</fullName>
    </recommendedName>
</protein>
<evidence type="ECO:0000256" key="4">
    <source>
        <dbReference type="ARBA" id="ARBA00023143"/>
    </source>
</evidence>
<dbReference type="NCBIfam" id="TIGR01396">
    <property type="entry name" value="FlgB"/>
    <property type="match status" value="1"/>
</dbReference>